<proteinExistence type="predicted"/>
<evidence type="ECO:0008006" key="3">
    <source>
        <dbReference type="Google" id="ProtNLM"/>
    </source>
</evidence>
<dbReference type="EMBL" id="JAOCQI010000003">
    <property type="protein sequence ID" value="MCT7313813.1"/>
    <property type="molecule type" value="Genomic_DNA"/>
</dbReference>
<keyword evidence="2" id="KW-1185">Reference proteome</keyword>
<sequence length="358" mass="40555">MTSLNYRDWHIETSSNAIGTQTGTYFCEVPKYLMIQQTVEMIHEGFQLTFEAPNQRPIALRQAPMYFGPHRSGTATLQIAGNLECGRDIREQIDEVVLYVQALAACTDAPLLPISIDFRTPDGKVLMVAKRGTIMRGIGFRIEERGTATQKIREDFQYFRNTLQTSPSNNKVALRHYLTGLTLLALEDSVPGLLEAAYMQFYQGIEAVVQTHVLHEAKQRIARLSLPDPLTAQIVCHQVFNVRHKYFGHGSETDFHEIADASAEEAFRVAKQCLVARWLCRVLLDHQTPSKTPLVREMRMYLHHTSDVFLGTIREIESTFWIDFGQSVDAKKAACAVFDANGTEVTQSRYQFLTQPLP</sequence>
<evidence type="ECO:0000313" key="2">
    <source>
        <dbReference type="Proteomes" id="UP001164420"/>
    </source>
</evidence>
<evidence type="ECO:0000313" key="1">
    <source>
        <dbReference type="EMBL" id="MCT7313813.1"/>
    </source>
</evidence>
<organism evidence="1 2">
    <name type="scientific">Ralstonia mojiangensis</name>
    <dbReference type="NCBI Taxonomy" id="2953895"/>
    <lineage>
        <taxon>Bacteria</taxon>
        <taxon>Pseudomonadati</taxon>
        <taxon>Pseudomonadota</taxon>
        <taxon>Betaproteobacteria</taxon>
        <taxon>Burkholderiales</taxon>
        <taxon>Burkholderiaceae</taxon>
        <taxon>Ralstonia</taxon>
    </lineage>
</organism>
<name>A0ABT2LES9_9RALS</name>
<gene>
    <name evidence="1" type="ORF">N5J06_22815</name>
</gene>
<reference evidence="1 2" key="1">
    <citation type="journal article" date="2023" name="Front. Microbiol.">
        <title>Ralstonia chuxiongensis sp. nov., Ralstonia mojiangensis sp. nov., and Ralstonia soli sp. nov., isolated from tobacco fields, are three novel species in the family Burkholderiaceae.</title>
        <authorList>
            <person name="Lu C.H."/>
            <person name="Zhang Y.Y."/>
            <person name="Jiang N."/>
            <person name="Chen W."/>
            <person name="Shao X."/>
            <person name="Zhao Z.M."/>
            <person name="Lu W.L."/>
            <person name="Hu X."/>
            <person name="Xi Y.X."/>
            <person name="Zou S.Y."/>
            <person name="Wei Q.J."/>
            <person name="Lin Z.L."/>
            <person name="Gong L."/>
            <person name="Gai X.T."/>
            <person name="Zhang L.Q."/>
            <person name="Li J.Y."/>
            <person name="Jin Y."/>
            <person name="Xia Z.Y."/>
        </authorList>
    </citation>
    <scope>NUCLEOTIDE SEQUENCE [LARGE SCALE GENOMIC DNA]</scope>
    <source>
        <strain evidence="1 2">22TCJT01-1</strain>
    </source>
</reference>
<dbReference type="Proteomes" id="UP001164420">
    <property type="component" value="Unassembled WGS sequence"/>
</dbReference>
<accession>A0ABT2LES9</accession>
<comment type="caution">
    <text evidence="1">The sequence shown here is derived from an EMBL/GenBank/DDBJ whole genome shotgun (WGS) entry which is preliminary data.</text>
</comment>
<dbReference type="RefSeq" id="WP_260785134.1">
    <property type="nucleotide sequence ID" value="NZ_JAOCQI010000003.1"/>
</dbReference>
<protein>
    <recommendedName>
        <fullName evidence="3">ApeA N-terminal domain-containing protein</fullName>
    </recommendedName>
</protein>